<organism evidence="2 3">
    <name type="scientific">Amblyomma americanum</name>
    <name type="common">Lone star tick</name>
    <dbReference type="NCBI Taxonomy" id="6943"/>
    <lineage>
        <taxon>Eukaryota</taxon>
        <taxon>Metazoa</taxon>
        <taxon>Ecdysozoa</taxon>
        <taxon>Arthropoda</taxon>
        <taxon>Chelicerata</taxon>
        <taxon>Arachnida</taxon>
        <taxon>Acari</taxon>
        <taxon>Parasitiformes</taxon>
        <taxon>Ixodida</taxon>
        <taxon>Ixodoidea</taxon>
        <taxon>Ixodidae</taxon>
        <taxon>Amblyomminae</taxon>
        <taxon>Amblyomma</taxon>
    </lineage>
</organism>
<protein>
    <submittedName>
        <fullName evidence="2">Uncharacterized protein</fullName>
    </submittedName>
</protein>
<feature type="compositionally biased region" description="Polar residues" evidence="1">
    <location>
        <begin position="1"/>
        <end position="12"/>
    </location>
</feature>
<evidence type="ECO:0000313" key="3">
    <source>
        <dbReference type="Proteomes" id="UP001321473"/>
    </source>
</evidence>
<evidence type="ECO:0000313" key="2">
    <source>
        <dbReference type="EMBL" id="KAK8761739.1"/>
    </source>
</evidence>
<dbReference type="EMBL" id="JARKHS020030796">
    <property type="protein sequence ID" value="KAK8761739.1"/>
    <property type="molecule type" value="Genomic_DNA"/>
</dbReference>
<name>A0AAQ4DGZ9_AMBAM</name>
<accession>A0AAQ4DGZ9</accession>
<reference evidence="2 3" key="1">
    <citation type="journal article" date="2023" name="Arcadia Sci">
        <title>De novo assembly of a long-read Amblyomma americanum tick genome.</title>
        <authorList>
            <person name="Chou S."/>
            <person name="Poskanzer K.E."/>
            <person name="Rollins M."/>
            <person name="Thuy-Boun P.S."/>
        </authorList>
    </citation>
    <scope>NUCLEOTIDE SEQUENCE [LARGE SCALE GENOMIC DNA]</scope>
    <source>
        <strain evidence="2">F_SG_1</strain>
        <tissue evidence="2">Salivary glands</tissue>
    </source>
</reference>
<sequence length="135" mass="14639">MRLPTRSSTSQRGWLGTLSPASSASTRDDPVNSVKAEQGIKATTTPLDEEQCPVDEYPVSKEDMRGIQNRDPMWFGALTSGSQSVEQKRSPQEVCVLAGQRKAAAESNRFEKSGGYVFQNQTGLPPFGSGGTPFR</sequence>
<gene>
    <name evidence="2" type="ORF">V5799_026994</name>
</gene>
<dbReference type="Proteomes" id="UP001321473">
    <property type="component" value="Unassembled WGS sequence"/>
</dbReference>
<comment type="caution">
    <text evidence="2">The sequence shown here is derived from an EMBL/GenBank/DDBJ whole genome shotgun (WGS) entry which is preliminary data.</text>
</comment>
<proteinExistence type="predicted"/>
<evidence type="ECO:0000256" key="1">
    <source>
        <dbReference type="SAM" id="MobiDB-lite"/>
    </source>
</evidence>
<dbReference type="AlphaFoldDB" id="A0AAQ4DGZ9"/>
<keyword evidence="3" id="KW-1185">Reference proteome</keyword>
<feature type="region of interest" description="Disordered" evidence="1">
    <location>
        <begin position="116"/>
        <end position="135"/>
    </location>
</feature>
<feature type="region of interest" description="Disordered" evidence="1">
    <location>
        <begin position="1"/>
        <end position="66"/>
    </location>
</feature>